<comment type="pathway">
    <text evidence="1 5">Carotenoid biosynthesis.</text>
</comment>
<dbReference type="PANTHER" id="PTHR43734">
    <property type="entry name" value="PHYTOENE DESATURASE"/>
    <property type="match status" value="1"/>
</dbReference>
<evidence type="ECO:0000256" key="2">
    <source>
        <dbReference type="ARBA" id="ARBA00022746"/>
    </source>
</evidence>
<dbReference type="PRINTS" id="PR00080">
    <property type="entry name" value="SDRFAMILY"/>
</dbReference>
<dbReference type="PRINTS" id="PR00081">
    <property type="entry name" value="GDHRDH"/>
</dbReference>
<protein>
    <recommendedName>
        <fullName evidence="6">Amine oxidase domain-containing protein</fullName>
    </recommendedName>
</protein>
<comment type="caution">
    <text evidence="7">The sequence shown here is derived from an EMBL/GenBank/DDBJ whole genome shotgun (WGS) entry which is preliminary data.</text>
</comment>
<dbReference type="InterPro" id="IPR002347">
    <property type="entry name" value="SDR_fam"/>
</dbReference>
<sequence>MPEIFHQTFRDLGTSLADEGVHLLRCQPNYCVWFSDNDCFQLSTDLADLATQIERHEGSQGLQGLLSFLRESGGHYDISITQVLYRNFPSLWALLRAGFFLNVGKMHPFESIYSRVSRYFKSDKMRRVFTFASMYLGMSPFDAPGTYSLLQYTELAHGISYPEGGFQKVLDALVKIGQRTGVEYRLGAPVSKILISDDKKAHGVQLESGQQLHADIVIVNADLVWAYNNLLPPSPYASRLQTKDASCSSLSFFWSFDRIIPELKGHNVFLAEEYRQSFDAIFKRHTIPDEPSFYVNVPSRIDASAAPPGKDAVVVLVPIGHLNGAFSQVDMDRLVASTRDFVLDTIETRTGARGLRESLIRESVDTPLSWQSKFNLDRGAILGLSHSFFNVLSFRPGIKHDSIDKLYFVGASTHPGTGVPVCLAGSKIVSDQIVGDLRGRSLKGDTVLVTGCSAGGIGAAIALALAIRGHRVFATARNVSKIPSELAQLPAVTTLELDVTSSESIEAAAAIVSKTGLDVLVNNAGLGYTVPLLDADFKKTRLVYETNVWGPLRMVQAFSELLIANGGRVVNLCSISSFLHLPWFGIYASSKAALTTMSETLRLELAPLGVSVTTVVLGLVNTSFNDNKPRVELRPDSRYSSIQDIISRWRNGEPEPRRTSAHDAALELLPDILGHGSTGKVWRGGHSTLIRLLSQWFPQFIIDALASRNQGLDVLARQQRKLL</sequence>
<evidence type="ECO:0000313" key="7">
    <source>
        <dbReference type="EMBL" id="PHH79720.1"/>
    </source>
</evidence>
<accession>A0A2C5ZIT1</accession>
<dbReference type="GO" id="GO:0016117">
    <property type="term" value="P:carotenoid biosynthetic process"/>
    <property type="evidence" value="ECO:0007669"/>
    <property type="project" value="UniProtKB-KW"/>
</dbReference>
<keyword evidence="3" id="KW-0521">NADP</keyword>
<dbReference type="NCBIfam" id="TIGR02734">
    <property type="entry name" value="crtI_fam"/>
    <property type="match status" value="1"/>
</dbReference>
<reference evidence="7 8" key="1">
    <citation type="submission" date="2017-06" db="EMBL/GenBank/DDBJ databases">
        <title>Ant-infecting Ophiocordyceps genomes reveal a high diversity of potential behavioral manipulation genes and a possible major role for enterotoxins.</title>
        <authorList>
            <person name="De Bekker C."/>
            <person name="Evans H.C."/>
            <person name="Brachmann A."/>
            <person name="Hughes D.P."/>
        </authorList>
    </citation>
    <scope>NUCLEOTIDE SEQUENCE [LARGE SCALE GENOMIC DNA]</scope>
    <source>
        <strain evidence="7 8">Map16</strain>
    </source>
</reference>
<dbReference type="GO" id="GO:0016491">
    <property type="term" value="F:oxidoreductase activity"/>
    <property type="evidence" value="ECO:0007669"/>
    <property type="project" value="UniProtKB-KW"/>
</dbReference>
<dbReference type="SUPFAM" id="SSF51905">
    <property type="entry name" value="FAD/NAD(P)-binding domain"/>
    <property type="match status" value="1"/>
</dbReference>
<dbReference type="STRING" id="2004952.A0A2C5ZIT1"/>
<dbReference type="Gene3D" id="3.40.50.720">
    <property type="entry name" value="NAD(P)-binding Rossmann-like Domain"/>
    <property type="match status" value="1"/>
</dbReference>
<feature type="domain" description="Amine oxidase" evidence="6">
    <location>
        <begin position="117"/>
        <end position="433"/>
    </location>
</feature>
<dbReference type="Pfam" id="PF00106">
    <property type="entry name" value="adh_short"/>
    <property type="match status" value="1"/>
</dbReference>
<dbReference type="InterPro" id="IPR036188">
    <property type="entry name" value="FAD/NAD-bd_sf"/>
</dbReference>
<dbReference type="Pfam" id="PF01593">
    <property type="entry name" value="Amino_oxidase"/>
    <property type="match status" value="1"/>
</dbReference>
<proteinExistence type="inferred from homology"/>
<dbReference type="EMBL" id="NJES01000036">
    <property type="protein sequence ID" value="PHH79720.1"/>
    <property type="molecule type" value="Genomic_DNA"/>
</dbReference>
<gene>
    <name evidence="7" type="ORF">CDD80_3963</name>
</gene>
<evidence type="ECO:0000256" key="5">
    <source>
        <dbReference type="RuleBase" id="RU362075"/>
    </source>
</evidence>
<keyword evidence="4 5" id="KW-0560">Oxidoreductase</keyword>
<dbReference type="AlphaFoldDB" id="A0A2C5ZIT1"/>
<dbReference type="InterPro" id="IPR014105">
    <property type="entry name" value="Carotenoid/retinoid_OxRdtase"/>
</dbReference>
<dbReference type="PANTHER" id="PTHR43734:SF1">
    <property type="entry name" value="PHYTOENE DESATURASE"/>
    <property type="match status" value="1"/>
</dbReference>
<name>A0A2C5ZIT1_9HYPO</name>
<dbReference type="OrthoDB" id="7777654at2759"/>
<dbReference type="InterPro" id="IPR036291">
    <property type="entry name" value="NAD(P)-bd_dom_sf"/>
</dbReference>
<dbReference type="InterPro" id="IPR020904">
    <property type="entry name" value="Sc_DH/Rdtase_CS"/>
</dbReference>
<dbReference type="Gene3D" id="3.50.50.60">
    <property type="entry name" value="FAD/NAD(P)-binding domain"/>
    <property type="match status" value="1"/>
</dbReference>
<dbReference type="InterPro" id="IPR002937">
    <property type="entry name" value="Amino_oxidase"/>
</dbReference>
<organism evidence="7 8">
    <name type="scientific">Ophiocordyceps camponoti-rufipedis</name>
    <dbReference type="NCBI Taxonomy" id="2004952"/>
    <lineage>
        <taxon>Eukaryota</taxon>
        <taxon>Fungi</taxon>
        <taxon>Dikarya</taxon>
        <taxon>Ascomycota</taxon>
        <taxon>Pezizomycotina</taxon>
        <taxon>Sordariomycetes</taxon>
        <taxon>Hypocreomycetidae</taxon>
        <taxon>Hypocreales</taxon>
        <taxon>Ophiocordycipitaceae</taxon>
        <taxon>Ophiocordyceps</taxon>
    </lineage>
</organism>
<evidence type="ECO:0000256" key="4">
    <source>
        <dbReference type="ARBA" id="ARBA00023002"/>
    </source>
</evidence>
<evidence type="ECO:0000313" key="8">
    <source>
        <dbReference type="Proteomes" id="UP000226431"/>
    </source>
</evidence>
<dbReference type="Proteomes" id="UP000226431">
    <property type="component" value="Unassembled WGS sequence"/>
</dbReference>
<keyword evidence="2 5" id="KW-0125">Carotenoid biosynthesis</keyword>
<comment type="similarity">
    <text evidence="5">Belongs to the carotenoid/retinoid oxidoreductase family.</text>
</comment>
<evidence type="ECO:0000256" key="3">
    <source>
        <dbReference type="ARBA" id="ARBA00022857"/>
    </source>
</evidence>
<evidence type="ECO:0000259" key="6">
    <source>
        <dbReference type="Pfam" id="PF01593"/>
    </source>
</evidence>
<keyword evidence="8" id="KW-1185">Reference proteome</keyword>
<dbReference type="SUPFAM" id="SSF51735">
    <property type="entry name" value="NAD(P)-binding Rossmann-fold domains"/>
    <property type="match status" value="1"/>
</dbReference>
<dbReference type="PROSITE" id="PS00061">
    <property type="entry name" value="ADH_SHORT"/>
    <property type="match status" value="1"/>
</dbReference>
<evidence type="ECO:0000256" key="1">
    <source>
        <dbReference type="ARBA" id="ARBA00004829"/>
    </source>
</evidence>